<organism evidence="1 2">
    <name type="scientific">Trichostrongylus colubriformis</name>
    <name type="common">Black scour worm</name>
    <dbReference type="NCBI Taxonomy" id="6319"/>
    <lineage>
        <taxon>Eukaryota</taxon>
        <taxon>Metazoa</taxon>
        <taxon>Ecdysozoa</taxon>
        <taxon>Nematoda</taxon>
        <taxon>Chromadorea</taxon>
        <taxon>Rhabditida</taxon>
        <taxon>Rhabditina</taxon>
        <taxon>Rhabditomorpha</taxon>
        <taxon>Strongyloidea</taxon>
        <taxon>Trichostrongylidae</taxon>
        <taxon>Trichostrongylus</taxon>
    </lineage>
</organism>
<protein>
    <submittedName>
        <fullName evidence="1">Uncharacterized protein</fullName>
    </submittedName>
</protein>
<name>A0AAN8IIR6_TRICO</name>
<accession>A0AAN8IIR6</accession>
<dbReference type="Proteomes" id="UP001331761">
    <property type="component" value="Unassembled WGS sequence"/>
</dbReference>
<evidence type="ECO:0000313" key="2">
    <source>
        <dbReference type="Proteomes" id="UP001331761"/>
    </source>
</evidence>
<dbReference type="EMBL" id="WIXE01012098">
    <property type="protein sequence ID" value="KAK5976229.1"/>
    <property type="molecule type" value="Genomic_DNA"/>
</dbReference>
<sequence>MRLQSTVAALTTLGPHATGQSVYMESWTLQAGYANAIITLPLHFANFACQVTGLKSVIAKFF</sequence>
<proteinExistence type="predicted"/>
<comment type="caution">
    <text evidence="1">The sequence shown here is derived from an EMBL/GenBank/DDBJ whole genome shotgun (WGS) entry which is preliminary data.</text>
</comment>
<keyword evidence="2" id="KW-1185">Reference proteome</keyword>
<reference evidence="1 2" key="1">
    <citation type="submission" date="2019-10" db="EMBL/GenBank/DDBJ databases">
        <title>Assembly and Annotation for the nematode Trichostrongylus colubriformis.</title>
        <authorList>
            <person name="Martin J."/>
        </authorList>
    </citation>
    <scope>NUCLEOTIDE SEQUENCE [LARGE SCALE GENOMIC DNA]</scope>
    <source>
        <strain evidence="1">G859</strain>
        <tissue evidence="1">Whole worm</tissue>
    </source>
</reference>
<evidence type="ECO:0000313" key="1">
    <source>
        <dbReference type="EMBL" id="KAK5976229.1"/>
    </source>
</evidence>
<gene>
    <name evidence="1" type="ORF">GCK32_021170</name>
</gene>
<dbReference type="AlphaFoldDB" id="A0AAN8IIR6"/>